<dbReference type="Proteomes" id="UP001457282">
    <property type="component" value="Unassembled WGS sequence"/>
</dbReference>
<reference evidence="1 2" key="1">
    <citation type="journal article" date="2023" name="G3 (Bethesda)">
        <title>A chromosome-length genome assembly and annotation of blackberry (Rubus argutus, cv. 'Hillquist').</title>
        <authorList>
            <person name="Bruna T."/>
            <person name="Aryal R."/>
            <person name="Dudchenko O."/>
            <person name="Sargent D.J."/>
            <person name="Mead D."/>
            <person name="Buti M."/>
            <person name="Cavallini A."/>
            <person name="Hytonen T."/>
            <person name="Andres J."/>
            <person name="Pham M."/>
            <person name="Weisz D."/>
            <person name="Mascagni F."/>
            <person name="Usai G."/>
            <person name="Natali L."/>
            <person name="Bassil N."/>
            <person name="Fernandez G.E."/>
            <person name="Lomsadze A."/>
            <person name="Armour M."/>
            <person name="Olukolu B."/>
            <person name="Poorten T."/>
            <person name="Britton C."/>
            <person name="Davik J."/>
            <person name="Ashrafi H."/>
            <person name="Aiden E.L."/>
            <person name="Borodovsky M."/>
            <person name="Worthington M."/>
        </authorList>
    </citation>
    <scope>NUCLEOTIDE SEQUENCE [LARGE SCALE GENOMIC DNA]</scope>
    <source>
        <strain evidence="1">PI 553951</strain>
    </source>
</reference>
<organism evidence="1 2">
    <name type="scientific">Rubus argutus</name>
    <name type="common">Southern blackberry</name>
    <dbReference type="NCBI Taxonomy" id="59490"/>
    <lineage>
        <taxon>Eukaryota</taxon>
        <taxon>Viridiplantae</taxon>
        <taxon>Streptophyta</taxon>
        <taxon>Embryophyta</taxon>
        <taxon>Tracheophyta</taxon>
        <taxon>Spermatophyta</taxon>
        <taxon>Magnoliopsida</taxon>
        <taxon>eudicotyledons</taxon>
        <taxon>Gunneridae</taxon>
        <taxon>Pentapetalae</taxon>
        <taxon>rosids</taxon>
        <taxon>fabids</taxon>
        <taxon>Rosales</taxon>
        <taxon>Rosaceae</taxon>
        <taxon>Rosoideae</taxon>
        <taxon>Rosoideae incertae sedis</taxon>
        <taxon>Rubus</taxon>
    </lineage>
</organism>
<name>A0AAW1VUB8_RUBAR</name>
<proteinExistence type="predicted"/>
<dbReference type="EMBL" id="JBEDUW010000007">
    <property type="protein sequence ID" value="KAK9911084.1"/>
    <property type="molecule type" value="Genomic_DNA"/>
</dbReference>
<comment type="caution">
    <text evidence="1">The sequence shown here is derived from an EMBL/GenBank/DDBJ whole genome shotgun (WGS) entry which is preliminary data.</text>
</comment>
<accession>A0AAW1VUB8</accession>
<protein>
    <submittedName>
        <fullName evidence="1">Uncharacterized protein</fullName>
    </submittedName>
</protein>
<dbReference type="PANTHER" id="PTHR33527:SF45">
    <property type="entry name" value="RRM DOMAIN-CONTAINING PROTEIN"/>
    <property type="match status" value="1"/>
</dbReference>
<dbReference type="PANTHER" id="PTHR33527">
    <property type="entry name" value="OS07G0274300 PROTEIN"/>
    <property type="match status" value="1"/>
</dbReference>
<gene>
    <name evidence="1" type="ORF">M0R45_035007</name>
</gene>
<sequence>MEPNHGGAGILGAGPAAGRSRLNPAAPAYDPRINRGSEEDRCCFLTFSNGYPIEEPRVIDFFNEIFGPNCVEKLYIHRPVGQPSLFGKVVFRSLLTPALVLEGKDVKKYIVDGYPMWCKKYDKEKAHHGRQLQSSEN</sequence>
<evidence type="ECO:0000313" key="1">
    <source>
        <dbReference type="EMBL" id="KAK9911084.1"/>
    </source>
</evidence>
<dbReference type="AlphaFoldDB" id="A0AAW1VUB8"/>
<keyword evidence="2" id="KW-1185">Reference proteome</keyword>
<evidence type="ECO:0000313" key="2">
    <source>
        <dbReference type="Proteomes" id="UP001457282"/>
    </source>
</evidence>